<dbReference type="Gene3D" id="3.30.2320.10">
    <property type="entry name" value="hypothetical protein PF0899 domain"/>
    <property type="match status" value="1"/>
</dbReference>
<dbReference type="SUPFAM" id="SSF56563">
    <property type="entry name" value="Major capsid protein gp5"/>
    <property type="match status" value="1"/>
</dbReference>
<comment type="subcellular location">
    <subcellularLocation>
        <location evidence="1">Virion</location>
    </subcellularLocation>
</comment>
<proteinExistence type="predicted"/>
<feature type="domain" description="Phage capsid-like C-terminal" evidence="2">
    <location>
        <begin position="103"/>
        <end position="377"/>
    </location>
</feature>
<dbReference type="Gene3D" id="3.30.2400.10">
    <property type="entry name" value="Major capsid protein gp5"/>
    <property type="match status" value="1"/>
</dbReference>
<dbReference type="NCBIfam" id="TIGR01554">
    <property type="entry name" value="major_cap_HK97"/>
    <property type="match status" value="1"/>
</dbReference>
<keyword evidence="4" id="KW-1185">Reference proteome</keyword>
<protein>
    <submittedName>
        <fullName evidence="3">Phage major capsid protein</fullName>
    </submittedName>
</protein>
<name>A0ABV7W0R5_9BURK</name>
<dbReference type="InterPro" id="IPR054612">
    <property type="entry name" value="Phage_capsid-like_C"/>
</dbReference>
<dbReference type="InterPro" id="IPR024455">
    <property type="entry name" value="Phage_capsid"/>
</dbReference>
<organism evidence="3 4">
    <name type="scientific">Hydrogenophaga luteola</name>
    <dbReference type="NCBI Taxonomy" id="1591122"/>
    <lineage>
        <taxon>Bacteria</taxon>
        <taxon>Pseudomonadati</taxon>
        <taxon>Pseudomonadota</taxon>
        <taxon>Betaproteobacteria</taxon>
        <taxon>Burkholderiales</taxon>
        <taxon>Comamonadaceae</taxon>
        <taxon>Hydrogenophaga</taxon>
    </lineage>
</organism>
<dbReference type="EMBL" id="JBHRXX010000002">
    <property type="protein sequence ID" value="MFC3683409.1"/>
    <property type="molecule type" value="Genomic_DNA"/>
</dbReference>
<evidence type="ECO:0000256" key="1">
    <source>
        <dbReference type="ARBA" id="ARBA00004328"/>
    </source>
</evidence>
<accession>A0ABV7W0R5</accession>
<evidence type="ECO:0000259" key="2">
    <source>
        <dbReference type="Pfam" id="PF05065"/>
    </source>
</evidence>
<dbReference type="Pfam" id="PF05065">
    <property type="entry name" value="Phage_capsid"/>
    <property type="match status" value="1"/>
</dbReference>
<dbReference type="RefSeq" id="WP_382172534.1">
    <property type="nucleotide sequence ID" value="NZ_JBHRXX010000002.1"/>
</dbReference>
<dbReference type="Proteomes" id="UP001595729">
    <property type="component" value="Unassembled WGS sequence"/>
</dbReference>
<reference evidence="4" key="1">
    <citation type="journal article" date="2019" name="Int. J. Syst. Evol. Microbiol.">
        <title>The Global Catalogue of Microorganisms (GCM) 10K type strain sequencing project: providing services to taxonomists for standard genome sequencing and annotation.</title>
        <authorList>
            <consortium name="The Broad Institute Genomics Platform"/>
            <consortium name="The Broad Institute Genome Sequencing Center for Infectious Disease"/>
            <person name="Wu L."/>
            <person name="Ma J."/>
        </authorList>
    </citation>
    <scope>NUCLEOTIDE SEQUENCE [LARGE SCALE GENOMIC DNA]</scope>
    <source>
        <strain evidence="4">KCTC 42501</strain>
    </source>
</reference>
<sequence>MLASEKAEVRHLMEEVLKGLNSNFSEYTERTSEKMAELGDRLVSLEQKGLKAPAHGKTGDSLSDYVLKSDNLKSMLSGNGKSCRIDLPAGMLSASKAAIVTDGQVLSPAMRVPGIVANPMRMARVRDLLPVGTTANNLVEFTRENVFTNNAGPQYASPATENVVKPESGITFTLEEAPVRTLAHWIPVSKQVLADSQQMASYLNTRLMHGLKVKEDLQILSGDGTGANLKGILATGQHVAAPTYVSGDTRLDTILRVFAALAEDEMLADGVLVHPQDWATMQLTKDDNGQYLLGSPGSATVPNIWGVPVVASTAIDEGEFCVGSFAMGAQVWDREQASIQISYEDGNNFVKNMATVLCEERLALTVYRPKAFRVGSF</sequence>
<evidence type="ECO:0000313" key="3">
    <source>
        <dbReference type="EMBL" id="MFC3683409.1"/>
    </source>
</evidence>
<evidence type="ECO:0000313" key="4">
    <source>
        <dbReference type="Proteomes" id="UP001595729"/>
    </source>
</evidence>
<comment type="caution">
    <text evidence="3">The sequence shown here is derived from an EMBL/GenBank/DDBJ whole genome shotgun (WGS) entry which is preliminary data.</text>
</comment>
<gene>
    <name evidence="3" type="ORF">ACFOPI_07365</name>
</gene>